<comment type="caution">
    <text evidence="2">The sequence shown here is derived from an EMBL/GenBank/DDBJ whole genome shotgun (WGS) entry which is preliminary data.</text>
</comment>
<dbReference type="InterPro" id="IPR035810">
    <property type="entry name" value="PEBP_euk"/>
</dbReference>
<evidence type="ECO:0000256" key="1">
    <source>
        <dbReference type="ARBA" id="ARBA00007091"/>
    </source>
</evidence>
<dbReference type="SUPFAM" id="SSF49777">
    <property type="entry name" value="PEBP-like"/>
    <property type="match status" value="1"/>
</dbReference>
<dbReference type="InterPro" id="IPR001858">
    <property type="entry name" value="Phosphatidylethanolamine-bd_CS"/>
</dbReference>
<evidence type="ECO:0000313" key="3">
    <source>
        <dbReference type="Proteomes" id="UP000650833"/>
    </source>
</evidence>
<dbReference type="InterPro" id="IPR036610">
    <property type="entry name" value="PEBP-like_sf"/>
</dbReference>
<evidence type="ECO:0000313" key="2">
    <source>
        <dbReference type="EMBL" id="KAG2192482.1"/>
    </source>
</evidence>
<dbReference type="Proteomes" id="UP000650833">
    <property type="component" value="Unassembled WGS sequence"/>
</dbReference>
<dbReference type="PROSITE" id="PS01220">
    <property type="entry name" value="PBP"/>
    <property type="match status" value="1"/>
</dbReference>
<dbReference type="InterPro" id="IPR008914">
    <property type="entry name" value="PEBP"/>
</dbReference>
<keyword evidence="3" id="KW-1185">Reference proteome</keyword>
<dbReference type="CDD" id="cd00866">
    <property type="entry name" value="PEBP_euk"/>
    <property type="match status" value="1"/>
</dbReference>
<sequence length="185" mass="20710">MSIITADININSSLEKVGLIPDVITSAISPSTLLKINYSKSNKDVALGNNLTPQEANEVPNVFFVAPDESAFYTLVMTDPDAPSVQDKKFGPWRHWVVTNISGSDVSNSLIEADNQHTPYIGPGPGENSGTHRYIFLLYQQSNGKQKFKAMEHDQREQRRKFDIRSFEKENQLQLASVNFFCCPT</sequence>
<proteinExistence type="inferred from homology"/>
<protein>
    <recommendedName>
        <fullName evidence="4">Phosphatidylethanolamine-binding protein</fullName>
    </recommendedName>
</protein>
<gene>
    <name evidence="2" type="ORF">INT46_002771</name>
</gene>
<dbReference type="OrthoDB" id="2506647at2759"/>
<comment type="similarity">
    <text evidence="1">Belongs to the phosphatidylethanolamine-binding protein family.</text>
</comment>
<dbReference type="Pfam" id="PF01161">
    <property type="entry name" value="PBP"/>
    <property type="match status" value="1"/>
</dbReference>
<organism evidence="2 3">
    <name type="scientific">Mucor plumbeus</name>
    <dbReference type="NCBI Taxonomy" id="97098"/>
    <lineage>
        <taxon>Eukaryota</taxon>
        <taxon>Fungi</taxon>
        <taxon>Fungi incertae sedis</taxon>
        <taxon>Mucoromycota</taxon>
        <taxon>Mucoromycotina</taxon>
        <taxon>Mucoromycetes</taxon>
        <taxon>Mucorales</taxon>
        <taxon>Mucorineae</taxon>
        <taxon>Mucoraceae</taxon>
        <taxon>Mucor</taxon>
    </lineage>
</organism>
<evidence type="ECO:0008006" key="4">
    <source>
        <dbReference type="Google" id="ProtNLM"/>
    </source>
</evidence>
<name>A0A8H7QGZ1_9FUNG</name>
<dbReference type="PANTHER" id="PTHR11362">
    <property type="entry name" value="PHOSPHATIDYLETHANOLAMINE-BINDING PROTEIN"/>
    <property type="match status" value="1"/>
</dbReference>
<accession>A0A8H7QGZ1</accession>
<dbReference type="PANTHER" id="PTHR11362:SF82">
    <property type="entry name" value="PHOSPHATIDYLETHANOLAMINE-BINDING PROTEIN 4"/>
    <property type="match status" value="1"/>
</dbReference>
<dbReference type="AlphaFoldDB" id="A0A8H7QGZ1"/>
<dbReference type="Gene3D" id="3.90.280.10">
    <property type="entry name" value="PEBP-like"/>
    <property type="match status" value="1"/>
</dbReference>
<reference evidence="2" key="1">
    <citation type="submission" date="2020-12" db="EMBL/GenBank/DDBJ databases">
        <title>Metabolic potential, ecology and presence of endohyphal bacteria is reflected in genomic diversity of Mucoromycotina.</title>
        <authorList>
            <person name="Muszewska A."/>
            <person name="Okrasinska A."/>
            <person name="Steczkiewicz K."/>
            <person name="Drgas O."/>
            <person name="Orlowska M."/>
            <person name="Perlinska-Lenart U."/>
            <person name="Aleksandrzak-Piekarczyk T."/>
            <person name="Szatraj K."/>
            <person name="Zielenkiewicz U."/>
            <person name="Pilsyk S."/>
            <person name="Malc E."/>
            <person name="Mieczkowski P."/>
            <person name="Kruszewska J.S."/>
            <person name="Biernat P."/>
            <person name="Pawlowska J."/>
        </authorList>
    </citation>
    <scope>NUCLEOTIDE SEQUENCE</scope>
    <source>
        <strain evidence="2">CBS 226.32</strain>
    </source>
</reference>
<dbReference type="EMBL" id="JAEPRC010000721">
    <property type="protein sequence ID" value="KAG2192482.1"/>
    <property type="molecule type" value="Genomic_DNA"/>
</dbReference>